<evidence type="ECO:0000313" key="6">
    <source>
        <dbReference type="EMBL" id="CEG13515.1"/>
    </source>
</evidence>
<dbReference type="Gene3D" id="2.30.110.10">
    <property type="entry name" value="Electron Transport, Fmn-binding Protein, Chain A"/>
    <property type="match status" value="1"/>
</dbReference>
<dbReference type="SMART" id="SM00903">
    <property type="entry name" value="Flavin_Reduct"/>
    <property type="match status" value="1"/>
</dbReference>
<dbReference type="GO" id="GO:0010181">
    <property type="term" value="F:FMN binding"/>
    <property type="evidence" value="ECO:0007669"/>
    <property type="project" value="InterPro"/>
</dbReference>
<gene>
    <name evidence="6" type="ORF">MSIBF_A4080005</name>
</gene>
<protein>
    <submittedName>
        <fullName evidence="6">Flavin reductase domain protein FMN-binding protein</fullName>
    </submittedName>
</protein>
<reference evidence="6" key="1">
    <citation type="submission" date="2014-09" db="EMBL/GenBank/DDBJ databases">
        <authorList>
            <person name="Probst J Alexander"/>
        </authorList>
    </citation>
    <scope>NUCLEOTIDE SEQUENCE</scope>
</reference>
<keyword evidence="2" id="KW-0285">Flavoprotein</keyword>
<dbReference type="AlphaFoldDB" id="A0A098EER0"/>
<dbReference type="InterPro" id="IPR002563">
    <property type="entry name" value="Flavin_Rdtase-like_dom"/>
</dbReference>
<dbReference type="Pfam" id="PF01613">
    <property type="entry name" value="Flavin_Reduct"/>
    <property type="match status" value="1"/>
</dbReference>
<evidence type="ECO:0000256" key="2">
    <source>
        <dbReference type="ARBA" id="ARBA00022630"/>
    </source>
</evidence>
<organism evidence="6">
    <name type="scientific">groundwater metagenome</name>
    <dbReference type="NCBI Taxonomy" id="717931"/>
    <lineage>
        <taxon>unclassified sequences</taxon>
        <taxon>metagenomes</taxon>
        <taxon>ecological metagenomes</taxon>
    </lineage>
</organism>
<proteinExistence type="inferred from homology"/>
<dbReference type="InterPro" id="IPR012349">
    <property type="entry name" value="Split_barrel_FMN-bd"/>
</dbReference>
<comment type="cofactor">
    <cofactor evidence="1">
        <name>FMN</name>
        <dbReference type="ChEBI" id="CHEBI:58210"/>
    </cofactor>
</comment>
<dbReference type="SUPFAM" id="SSF50475">
    <property type="entry name" value="FMN-binding split barrel"/>
    <property type="match status" value="1"/>
</dbReference>
<keyword evidence="3" id="KW-0288">FMN</keyword>
<evidence type="ECO:0000256" key="4">
    <source>
        <dbReference type="ARBA" id="ARBA00038054"/>
    </source>
</evidence>
<comment type="similarity">
    <text evidence="4">Belongs to the flavoredoxin family.</text>
</comment>
<evidence type="ECO:0000259" key="5">
    <source>
        <dbReference type="SMART" id="SM00903"/>
    </source>
</evidence>
<name>A0A098EER0_9ZZZZ</name>
<dbReference type="PANTHER" id="PTHR33798:SF5">
    <property type="entry name" value="FLAVIN REDUCTASE LIKE DOMAIN-CONTAINING PROTEIN"/>
    <property type="match status" value="1"/>
</dbReference>
<accession>A0A098EER0</accession>
<evidence type="ECO:0000256" key="3">
    <source>
        <dbReference type="ARBA" id="ARBA00022643"/>
    </source>
</evidence>
<sequence length="167" mass="18710">MEIQNYYKLLAPRPVVLISTIDGNGNSDAAPYSFIMPVSQNPPLIGFSSVNTRKTLKNIRETKEFVVNIPTEEILPNLWKCAQYSGNERNDKISYANLTAEKSGKVNVPRIKECAGWIECKLEFEKEFNDRVLVVGSVVECEGKEGVSPMHIGGNKFGICSHYLNIR</sequence>
<feature type="domain" description="Flavin reductase like" evidence="5">
    <location>
        <begin position="10"/>
        <end position="159"/>
    </location>
</feature>
<dbReference type="PANTHER" id="PTHR33798">
    <property type="entry name" value="FLAVOPROTEIN OXYGENASE"/>
    <property type="match status" value="1"/>
</dbReference>
<dbReference type="EMBL" id="CCXY01000344">
    <property type="protein sequence ID" value="CEG13515.1"/>
    <property type="molecule type" value="Genomic_DNA"/>
</dbReference>
<evidence type="ECO:0000256" key="1">
    <source>
        <dbReference type="ARBA" id="ARBA00001917"/>
    </source>
</evidence>